<sequence>MLTPHLSMTLKHLHIIVRGAQNMTYFHVPNKHRLVVMKQLETFTFVKSFIWKFENELQFIELLTSADIMPVLRRVNLSIALDTEELNRIKQSSIFDDYRCIDVHFALHIVDVNARFGLLNLIPRVIGTTSVIQLLLKRSRYKYDRKWLWYTLPWSFEKFFQIPLLNQCDIERELYASPSSSNIIVSSDISTLNEQANLSLLRKYVPVGSILLGRKDEYFKEANINIRITIPSDRIISVDCLDSLNSFMYTGNLRSIHIILTFSIFTGTLNWKFLRSFSNLSLLKSLRITLHSGEVLLDDEHCRLIVERVPMLIDFVFCFRGNLGFLNNDGPFNIYGKSILNLYQHIRMAIANRTHKYVIEPDGCGLMVWL</sequence>
<dbReference type="Proteomes" id="UP000663852">
    <property type="component" value="Unassembled WGS sequence"/>
</dbReference>
<comment type="caution">
    <text evidence="1">The sequence shown here is derived from an EMBL/GenBank/DDBJ whole genome shotgun (WGS) entry which is preliminary data.</text>
</comment>
<gene>
    <name evidence="1" type="ORF">EDS130_LOCUS28472</name>
</gene>
<dbReference type="EMBL" id="CAJNOJ010000185">
    <property type="protein sequence ID" value="CAF1260207.1"/>
    <property type="molecule type" value="Genomic_DNA"/>
</dbReference>
<reference evidence="1" key="1">
    <citation type="submission" date="2021-02" db="EMBL/GenBank/DDBJ databases">
        <authorList>
            <person name="Nowell W R."/>
        </authorList>
    </citation>
    <scope>NUCLEOTIDE SEQUENCE</scope>
</reference>
<protein>
    <submittedName>
        <fullName evidence="1">Uncharacterized protein</fullName>
    </submittedName>
</protein>
<evidence type="ECO:0000313" key="1">
    <source>
        <dbReference type="EMBL" id="CAF1260207.1"/>
    </source>
</evidence>
<proteinExistence type="predicted"/>
<dbReference type="AlphaFoldDB" id="A0A815ARA4"/>
<accession>A0A815ARA4</accession>
<evidence type="ECO:0000313" key="2">
    <source>
        <dbReference type="Proteomes" id="UP000663852"/>
    </source>
</evidence>
<dbReference type="OrthoDB" id="10388588at2759"/>
<organism evidence="1 2">
    <name type="scientific">Adineta ricciae</name>
    <name type="common">Rotifer</name>
    <dbReference type="NCBI Taxonomy" id="249248"/>
    <lineage>
        <taxon>Eukaryota</taxon>
        <taxon>Metazoa</taxon>
        <taxon>Spiralia</taxon>
        <taxon>Gnathifera</taxon>
        <taxon>Rotifera</taxon>
        <taxon>Eurotatoria</taxon>
        <taxon>Bdelloidea</taxon>
        <taxon>Adinetida</taxon>
        <taxon>Adinetidae</taxon>
        <taxon>Adineta</taxon>
    </lineage>
</organism>
<name>A0A815ARA4_ADIRI</name>